<gene>
    <name evidence="1" type="ORF">B7P33_02640</name>
</gene>
<protein>
    <submittedName>
        <fullName evidence="1">Uncharacterized protein</fullName>
    </submittedName>
</protein>
<proteinExistence type="predicted"/>
<comment type="caution">
    <text evidence="1">The sequence shown here is derived from an EMBL/GenBank/DDBJ whole genome shotgun (WGS) entry which is preliminary data.</text>
</comment>
<reference evidence="1 2" key="1">
    <citation type="submission" date="2017-04" db="EMBL/GenBank/DDBJ databases">
        <title>A new member of the family Flavobacteriaceae isolated from ascidians.</title>
        <authorList>
            <person name="Chen L."/>
        </authorList>
    </citation>
    <scope>NUCLEOTIDE SEQUENCE [LARGE SCALE GENOMIC DNA]</scope>
    <source>
        <strain evidence="1 2">HQA918</strain>
    </source>
</reference>
<evidence type="ECO:0000313" key="1">
    <source>
        <dbReference type="EMBL" id="PCE66215.1"/>
    </source>
</evidence>
<dbReference type="Proteomes" id="UP000219559">
    <property type="component" value="Unassembled WGS sequence"/>
</dbReference>
<dbReference type="AlphaFoldDB" id="A0A2A4GEJ0"/>
<dbReference type="EMBL" id="NBWU01000001">
    <property type="protein sequence ID" value="PCE66215.1"/>
    <property type="molecule type" value="Genomic_DNA"/>
</dbReference>
<name>A0A2A4GEJ0_9FLAO</name>
<keyword evidence="2" id="KW-1185">Reference proteome</keyword>
<accession>A0A2A4GEJ0</accession>
<organism evidence="1 2">
    <name type="scientific">Sediminicola luteus</name>
    <dbReference type="NCBI Taxonomy" id="319238"/>
    <lineage>
        <taxon>Bacteria</taxon>
        <taxon>Pseudomonadati</taxon>
        <taxon>Bacteroidota</taxon>
        <taxon>Flavobacteriia</taxon>
        <taxon>Flavobacteriales</taxon>
        <taxon>Flavobacteriaceae</taxon>
        <taxon>Sediminicola</taxon>
    </lineage>
</organism>
<sequence>MNVNGLPMALKNMYLRCMIRILITFVVLSLLAGCGQKKGEAVAQNEETIVFDGASLPKKQQPNAKAGEILAKWPEYNALVSSMDALYTAKGKEDVALVIDDLIDKEKLLAQSEYPEEFKKPQIQSRQAVFQTFVLKVKGALTYNLGLQEPSTELVTAYNAWVNQFSVLMNTYVDLDVILELEAADFDSIPKSIDPKGATEK</sequence>
<evidence type="ECO:0000313" key="2">
    <source>
        <dbReference type="Proteomes" id="UP000219559"/>
    </source>
</evidence>